<organism evidence="2 3">
    <name type="scientific">Varanus komodoensis</name>
    <name type="common">Komodo dragon</name>
    <dbReference type="NCBI Taxonomy" id="61221"/>
    <lineage>
        <taxon>Eukaryota</taxon>
        <taxon>Metazoa</taxon>
        <taxon>Chordata</taxon>
        <taxon>Craniata</taxon>
        <taxon>Vertebrata</taxon>
        <taxon>Euteleostomi</taxon>
        <taxon>Lepidosauria</taxon>
        <taxon>Squamata</taxon>
        <taxon>Bifurcata</taxon>
        <taxon>Unidentata</taxon>
        <taxon>Episquamata</taxon>
        <taxon>Toxicofera</taxon>
        <taxon>Anguimorpha</taxon>
        <taxon>Paleoanguimorpha</taxon>
        <taxon>Varanoidea</taxon>
        <taxon>Varanidae</taxon>
        <taxon>Varanus</taxon>
    </lineage>
</organism>
<dbReference type="CDD" id="cd00220">
    <property type="entry name" value="VMO-I"/>
    <property type="match status" value="1"/>
</dbReference>
<dbReference type="OMA" id="IRWCPRN"/>
<dbReference type="AlphaFoldDB" id="A0A8D2LTC9"/>
<sequence length="198" mass="21725">MQALSAVLFLALVCFTSAFDKRIVRANATFANRASYSSISVANGGRWGEWTWTEMCPEGSYATGFSIKVEEYGGGAFDDTALNGIRLFCSTEQTSHIIFGHWSGVRWCPRNGVLQSFQLQVEPEQGALYDDTAVNNIKFRCSNGVILEESGGPFGAYSEWSKPCLNGGICGIQTKQEPYQGPVKDDTALNDVRLFCCQ</sequence>
<dbReference type="GO" id="GO:0005615">
    <property type="term" value="C:extracellular space"/>
    <property type="evidence" value="ECO:0007669"/>
    <property type="project" value="TreeGrafter"/>
</dbReference>
<reference evidence="2" key="2">
    <citation type="submission" date="2025-09" db="UniProtKB">
        <authorList>
            <consortium name="Ensembl"/>
        </authorList>
    </citation>
    <scope>IDENTIFICATION</scope>
</reference>
<feature type="chain" id="PRO_5034451622" description="Vitelline membrane outer layer protein 1 homolog" evidence="1">
    <location>
        <begin position="19"/>
        <end position="198"/>
    </location>
</feature>
<keyword evidence="1" id="KW-0732">Signal</keyword>
<dbReference type="InterPro" id="IPR005515">
    <property type="entry name" value="VOMI"/>
</dbReference>
<proteinExistence type="predicted"/>
<evidence type="ECO:0008006" key="4">
    <source>
        <dbReference type="Google" id="ProtNLM"/>
    </source>
</evidence>
<dbReference type="Proteomes" id="UP000694545">
    <property type="component" value="Unplaced"/>
</dbReference>
<evidence type="ECO:0000313" key="2">
    <source>
        <dbReference type="Ensembl" id="ENSVKKP00000027114.1"/>
    </source>
</evidence>
<dbReference type="Pfam" id="PF03762">
    <property type="entry name" value="VOMI"/>
    <property type="match status" value="1"/>
</dbReference>
<dbReference type="PANTHER" id="PTHR18841:SF1">
    <property type="entry name" value="VITELLINE MEMBRANE OUTER LAYER 1 HOMOLOG"/>
    <property type="match status" value="1"/>
</dbReference>
<keyword evidence="3" id="KW-1185">Reference proteome</keyword>
<protein>
    <recommendedName>
        <fullName evidence="4">Vitelline membrane outer layer protein 1 homolog</fullName>
    </recommendedName>
</protein>
<feature type="signal peptide" evidence="1">
    <location>
        <begin position="1"/>
        <end position="18"/>
    </location>
</feature>
<reference evidence="2" key="1">
    <citation type="submission" date="2025-08" db="UniProtKB">
        <authorList>
            <consortium name="Ensembl"/>
        </authorList>
    </citation>
    <scope>IDENTIFICATION</scope>
</reference>
<dbReference type="InterPro" id="IPR036706">
    <property type="entry name" value="VOMI_sf"/>
</dbReference>
<accession>A0A8D2LTC9</accession>
<name>A0A8D2LTC9_VARKO</name>
<dbReference type="PANTHER" id="PTHR18841">
    <property type="entry name" value="VITELLINE MEMBRANE OUTER LAYER PROTEIN I-RELATED"/>
    <property type="match status" value="1"/>
</dbReference>
<dbReference type="Ensembl" id="ENSVKKT00000027774.1">
    <property type="protein sequence ID" value="ENSVKKP00000027114.1"/>
    <property type="gene ID" value="ENSVKKG00000017656.1"/>
</dbReference>
<evidence type="ECO:0000313" key="3">
    <source>
        <dbReference type="Proteomes" id="UP000694545"/>
    </source>
</evidence>
<dbReference type="Gene3D" id="2.100.10.20">
    <property type="entry name" value="Vitelline membrane outer layer protein I (VOMI)"/>
    <property type="match status" value="1"/>
</dbReference>
<dbReference type="SUPFAM" id="SSF51092">
    <property type="entry name" value="Vitelline membrane outer protein-I (VMO-I)"/>
    <property type="match status" value="1"/>
</dbReference>
<evidence type="ECO:0000256" key="1">
    <source>
        <dbReference type="SAM" id="SignalP"/>
    </source>
</evidence>